<dbReference type="AlphaFoldDB" id="A0A0G0ZHI7"/>
<dbReference type="EMBL" id="LCDG01000002">
    <property type="protein sequence ID" value="KKS48167.1"/>
    <property type="molecule type" value="Genomic_DNA"/>
</dbReference>
<gene>
    <name evidence="6" type="primary">rpsQ</name>
    <name evidence="8" type="ORF">UV12_C0002G0016</name>
</gene>
<evidence type="ECO:0000256" key="7">
    <source>
        <dbReference type="RuleBase" id="RU003872"/>
    </source>
</evidence>
<dbReference type="PROSITE" id="PS00056">
    <property type="entry name" value="RIBOSOMAL_S17"/>
    <property type="match status" value="1"/>
</dbReference>
<accession>A0A0G0ZHI7</accession>
<reference evidence="8 9" key="1">
    <citation type="journal article" date="2015" name="Nature">
        <title>rRNA introns, odd ribosomes, and small enigmatic genomes across a large radiation of phyla.</title>
        <authorList>
            <person name="Brown C.T."/>
            <person name="Hug L.A."/>
            <person name="Thomas B.C."/>
            <person name="Sharon I."/>
            <person name="Castelle C.J."/>
            <person name="Singh A."/>
            <person name="Wilkins M.J."/>
            <person name="Williams K.H."/>
            <person name="Banfield J.F."/>
        </authorList>
    </citation>
    <scope>NUCLEOTIDE SEQUENCE [LARGE SCALE GENOMIC DNA]</scope>
</reference>
<sequence>MIEKTNKKISAASNVTRRKLQGVVVSDKMMKTVTVLVNRFVKHPKYGKFMNISKKYKAHDEEGVFKTGDKVVIEECRPISKDKSFKVIGKQSA</sequence>
<dbReference type="Gene3D" id="2.40.50.140">
    <property type="entry name" value="Nucleic acid-binding proteins"/>
    <property type="match status" value="1"/>
</dbReference>
<evidence type="ECO:0000256" key="6">
    <source>
        <dbReference type="HAMAP-Rule" id="MF_01345"/>
    </source>
</evidence>
<evidence type="ECO:0000256" key="1">
    <source>
        <dbReference type="ARBA" id="ARBA00010254"/>
    </source>
</evidence>
<dbReference type="NCBIfam" id="NF004123">
    <property type="entry name" value="PRK05610.1"/>
    <property type="match status" value="1"/>
</dbReference>
<dbReference type="GO" id="GO:0019843">
    <property type="term" value="F:rRNA binding"/>
    <property type="evidence" value="ECO:0007669"/>
    <property type="project" value="UniProtKB-UniRule"/>
</dbReference>
<evidence type="ECO:0000256" key="2">
    <source>
        <dbReference type="ARBA" id="ARBA00022730"/>
    </source>
</evidence>
<dbReference type="HAMAP" id="MF_01345_B">
    <property type="entry name" value="Ribosomal_uS17_B"/>
    <property type="match status" value="1"/>
</dbReference>
<evidence type="ECO:0000313" key="8">
    <source>
        <dbReference type="EMBL" id="KKS48167.1"/>
    </source>
</evidence>
<dbReference type="Proteomes" id="UP000034704">
    <property type="component" value="Unassembled WGS sequence"/>
</dbReference>
<protein>
    <recommendedName>
        <fullName evidence="6">Small ribosomal subunit protein uS17</fullName>
    </recommendedName>
</protein>
<dbReference type="PRINTS" id="PR00973">
    <property type="entry name" value="RIBOSOMALS17"/>
</dbReference>
<evidence type="ECO:0000256" key="4">
    <source>
        <dbReference type="ARBA" id="ARBA00022980"/>
    </source>
</evidence>
<dbReference type="NCBIfam" id="TIGR03635">
    <property type="entry name" value="uS17_bact"/>
    <property type="match status" value="1"/>
</dbReference>
<comment type="caution">
    <text evidence="8">The sequence shown here is derived from an EMBL/GenBank/DDBJ whole genome shotgun (WGS) entry which is preliminary data.</text>
</comment>
<name>A0A0G0ZHI7_9BACT</name>
<dbReference type="InterPro" id="IPR012340">
    <property type="entry name" value="NA-bd_OB-fold"/>
</dbReference>
<dbReference type="InterPro" id="IPR000266">
    <property type="entry name" value="Ribosomal_uS17"/>
</dbReference>
<evidence type="ECO:0000313" key="9">
    <source>
        <dbReference type="Proteomes" id="UP000034704"/>
    </source>
</evidence>
<dbReference type="GO" id="GO:0006412">
    <property type="term" value="P:translation"/>
    <property type="evidence" value="ECO:0007669"/>
    <property type="project" value="UniProtKB-UniRule"/>
</dbReference>
<dbReference type="PANTHER" id="PTHR10744:SF1">
    <property type="entry name" value="SMALL RIBOSOMAL SUBUNIT PROTEIN US17M"/>
    <property type="match status" value="1"/>
</dbReference>
<dbReference type="InterPro" id="IPR019979">
    <property type="entry name" value="Ribosomal_uS17_CS"/>
</dbReference>
<dbReference type="PANTHER" id="PTHR10744">
    <property type="entry name" value="40S RIBOSOMAL PROTEIN S11 FAMILY MEMBER"/>
    <property type="match status" value="1"/>
</dbReference>
<dbReference type="InterPro" id="IPR019984">
    <property type="entry name" value="Ribosomal_uS17_bact/chlr"/>
</dbReference>
<dbReference type="SUPFAM" id="SSF50249">
    <property type="entry name" value="Nucleic acid-binding proteins"/>
    <property type="match status" value="1"/>
</dbReference>
<evidence type="ECO:0000256" key="5">
    <source>
        <dbReference type="ARBA" id="ARBA00023274"/>
    </source>
</evidence>
<evidence type="ECO:0000256" key="3">
    <source>
        <dbReference type="ARBA" id="ARBA00022884"/>
    </source>
</evidence>
<dbReference type="Pfam" id="PF00366">
    <property type="entry name" value="Ribosomal_S17"/>
    <property type="match status" value="1"/>
</dbReference>
<keyword evidence="3 6" id="KW-0694">RNA-binding</keyword>
<comment type="function">
    <text evidence="6">One of the primary rRNA binding proteins, it binds specifically to the 5'-end of 16S ribosomal RNA.</text>
</comment>
<keyword evidence="5 6" id="KW-0687">Ribonucleoprotein</keyword>
<keyword evidence="2 6" id="KW-0699">rRNA-binding</keyword>
<dbReference type="GO" id="GO:0003735">
    <property type="term" value="F:structural constituent of ribosome"/>
    <property type="evidence" value="ECO:0007669"/>
    <property type="project" value="UniProtKB-UniRule"/>
</dbReference>
<comment type="subunit">
    <text evidence="6">Part of the 30S ribosomal subunit.</text>
</comment>
<proteinExistence type="inferred from homology"/>
<keyword evidence="4 6" id="KW-0689">Ribosomal protein</keyword>
<dbReference type="PATRIC" id="fig|1618756.3.peg.134"/>
<comment type="similarity">
    <text evidence="1 6 7">Belongs to the universal ribosomal protein uS17 family.</text>
</comment>
<dbReference type="GO" id="GO:0022627">
    <property type="term" value="C:cytosolic small ribosomal subunit"/>
    <property type="evidence" value="ECO:0007669"/>
    <property type="project" value="UniProtKB-UniRule"/>
</dbReference>
<organism evidence="8 9">
    <name type="scientific">Candidatus Nomurabacteria bacterium GW2011_GWC2_42_20</name>
    <dbReference type="NCBI Taxonomy" id="1618756"/>
    <lineage>
        <taxon>Bacteria</taxon>
        <taxon>Candidatus Nomuraibacteriota</taxon>
    </lineage>
</organism>
<dbReference type="CDD" id="cd00364">
    <property type="entry name" value="Ribosomal_uS17"/>
    <property type="match status" value="1"/>
</dbReference>
<dbReference type="STRING" id="1618756.UV12_C0002G0016"/>